<dbReference type="SMART" id="SM00129">
    <property type="entry name" value="KISc"/>
    <property type="match status" value="1"/>
</dbReference>
<reference evidence="9" key="1">
    <citation type="journal article" date="2020" name="Cell">
        <title>Large-Scale Comparative Analyses of Tick Genomes Elucidate Their Genetic Diversity and Vector Capacities.</title>
        <authorList>
            <consortium name="Tick Genome and Microbiome Consortium (TIGMIC)"/>
            <person name="Jia N."/>
            <person name="Wang J."/>
            <person name="Shi W."/>
            <person name="Du L."/>
            <person name="Sun Y."/>
            <person name="Zhan W."/>
            <person name="Jiang J.F."/>
            <person name="Wang Q."/>
            <person name="Zhang B."/>
            <person name="Ji P."/>
            <person name="Bell-Sakyi L."/>
            <person name="Cui X.M."/>
            <person name="Yuan T.T."/>
            <person name="Jiang B.G."/>
            <person name="Yang W.F."/>
            <person name="Lam T.T."/>
            <person name="Chang Q.C."/>
            <person name="Ding S.J."/>
            <person name="Wang X.J."/>
            <person name="Zhu J.G."/>
            <person name="Ruan X.D."/>
            <person name="Zhao L."/>
            <person name="Wei J.T."/>
            <person name="Ye R.Z."/>
            <person name="Que T.C."/>
            <person name="Du C.H."/>
            <person name="Zhou Y.H."/>
            <person name="Cheng J.X."/>
            <person name="Dai P.F."/>
            <person name="Guo W.B."/>
            <person name="Han X.H."/>
            <person name="Huang E.J."/>
            <person name="Li L.F."/>
            <person name="Wei W."/>
            <person name="Gao Y.C."/>
            <person name="Liu J.Z."/>
            <person name="Shao H.Z."/>
            <person name="Wang X."/>
            <person name="Wang C.C."/>
            <person name="Yang T.C."/>
            <person name="Huo Q.B."/>
            <person name="Li W."/>
            <person name="Chen H.Y."/>
            <person name="Chen S.E."/>
            <person name="Zhou L.G."/>
            <person name="Ni X.B."/>
            <person name="Tian J.H."/>
            <person name="Sheng Y."/>
            <person name="Liu T."/>
            <person name="Pan Y.S."/>
            <person name="Xia L.Y."/>
            <person name="Li J."/>
            <person name="Zhao F."/>
            <person name="Cao W.C."/>
        </authorList>
    </citation>
    <scope>NUCLEOTIDE SEQUENCE</scope>
    <source>
        <strain evidence="9">Rmic-2018</strain>
    </source>
</reference>
<evidence type="ECO:0000256" key="7">
    <source>
        <dbReference type="PROSITE-ProRule" id="PRU00283"/>
    </source>
</evidence>
<dbReference type="GO" id="GO:0007018">
    <property type="term" value="P:microtubule-based movement"/>
    <property type="evidence" value="ECO:0007669"/>
    <property type="project" value="InterPro"/>
</dbReference>
<comment type="caution">
    <text evidence="9">The sequence shown here is derived from an EMBL/GenBank/DDBJ whole genome shotgun (WGS) entry which is preliminary data.</text>
</comment>
<keyword evidence="5" id="KW-0175">Coiled coil</keyword>
<dbReference type="GO" id="GO:0007052">
    <property type="term" value="P:mitotic spindle organization"/>
    <property type="evidence" value="ECO:0007669"/>
    <property type="project" value="TreeGrafter"/>
</dbReference>
<dbReference type="GO" id="GO:0051231">
    <property type="term" value="P:spindle elongation"/>
    <property type="evidence" value="ECO:0007669"/>
    <property type="project" value="TreeGrafter"/>
</dbReference>
<dbReference type="PROSITE" id="PS50067">
    <property type="entry name" value="KINESIN_MOTOR_2"/>
    <property type="match status" value="1"/>
</dbReference>
<organism evidence="9 10">
    <name type="scientific">Rhipicephalus microplus</name>
    <name type="common">Cattle tick</name>
    <name type="synonym">Boophilus microplus</name>
    <dbReference type="NCBI Taxonomy" id="6941"/>
    <lineage>
        <taxon>Eukaryota</taxon>
        <taxon>Metazoa</taxon>
        <taxon>Ecdysozoa</taxon>
        <taxon>Arthropoda</taxon>
        <taxon>Chelicerata</taxon>
        <taxon>Arachnida</taxon>
        <taxon>Acari</taxon>
        <taxon>Parasitiformes</taxon>
        <taxon>Ixodida</taxon>
        <taxon>Ixodoidea</taxon>
        <taxon>Ixodidae</taxon>
        <taxon>Rhipicephalinae</taxon>
        <taxon>Rhipicephalus</taxon>
        <taxon>Boophilus</taxon>
    </lineage>
</organism>
<comment type="similarity">
    <text evidence="7">Belongs to the TRAFAC class myosin-kinesin ATPase superfamily. Kinesin family.</text>
</comment>
<evidence type="ECO:0000256" key="4">
    <source>
        <dbReference type="ARBA" id="ARBA00022840"/>
    </source>
</evidence>
<dbReference type="Pfam" id="PF00225">
    <property type="entry name" value="Kinesin"/>
    <property type="match status" value="1"/>
</dbReference>
<keyword evidence="3" id="KW-0547">Nucleotide-binding</keyword>
<evidence type="ECO:0000256" key="1">
    <source>
        <dbReference type="ARBA" id="ARBA00004245"/>
    </source>
</evidence>
<keyword evidence="4" id="KW-0067">ATP-binding</keyword>
<dbReference type="GO" id="GO:0008017">
    <property type="term" value="F:microtubule binding"/>
    <property type="evidence" value="ECO:0007669"/>
    <property type="project" value="InterPro"/>
</dbReference>
<dbReference type="PANTHER" id="PTHR47969">
    <property type="entry name" value="CHROMOSOME-ASSOCIATED KINESIN KIF4A-RELATED"/>
    <property type="match status" value="1"/>
</dbReference>
<dbReference type="AlphaFoldDB" id="A0A9J6E5Q1"/>
<dbReference type="SUPFAM" id="SSF52540">
    <property type="entry name" value="P-loop containing nucleoside triphosphate hydrolases"/>
    <property type="match status" value="1"/>
</dbReference>
<dbReference type="InterPro" id="IPR036961">
    <property type="entry name" value="Kinesin_motor_dom_sf"/>
</dbReference>
<dbReference type="InterPro" id="IPR027640">
    <property type="entry name" value="Kinesin-like_fam"/>
</dbReference>
<evidence type="ECO:0000256" key="3">
    <source>
        <dbReference type="ARBA" id="ARBA00022741"/>
    </source>
</evidence>
<dbReference type="PRINTS" id="PR00380">
    <property type="entry name" value="KINESINHEAVY"/>
</dbReference>
<proteinExistence type="inferred from homology"/>
<dbReference type="PANTHER" id="PTHR47969:SF15">
    <property type="entry name" value="CHROMOSOME-ASSOCIATED KINESIN KIF4A-RELATED"/>
    <property type="match status" value="1"/>
</dbReference>
<dbReference type="InterPro" id="IPR027417">
    <property type="entry name" value="P-loop_NTPase"/>
</dbReference>
<dbReference type="Proteomes" id="UP000821866">
    <property type="component" value="Chromosome 3"/>
</dbReference>
<dbReference type="GO" id="GO:0005875">
    <property type="term" value="C:microtubule associated complex"/>
    <property type="evidence" value="ECO:0007669"/>
    <property type="project" value="TreeGrafter"/>
</dbReference>
<dbReference type="EMBL" id="JABSTU010000005">
    <property type="protein sequence ID" value="KAH8029668.1"/>
    <property type="molecule type" value="Genomic_DNA"/>
</dbReference>
<accession>A0A9J6E5Q1</accession>
<comment type="subcellular location">
    <subcellularLocation>
        <location evidence="1">Cytoplasm</location>
        <location evidence="1">Cytoskeleton</location>
    </subcellularLocation>
</comment>
<reference evidence="9" key="2">
    <citation type="submission" date="2021-09" db="EMBL/GenBank/DDBJ databases">
        <authorList>
            <person name="Jia N."/>
            <person name="Wang J."/>
            <person name="Shi W."/>
            <person name="Du L."/>
            <person name="Sun Y."/>
            <person name="Zhan W."/>
            <person name="Jiang J."/>
            <person name="Wang Q."/>
            <person name="Zhang B."/>
            <person name="Ji P."/>
            <person name="Sakyi L.B."/>
            <person name="Cui X."/>
            <person name="Yuan T."/>
            <person name="Jiang B."/>
            <person name="Yang W."/>
            <person name="Lam T.T.-Y."/>
            <person name="Chang Q."/>
            <person name="Ding S."/>
            <person name="Wang X."/>
            <person name="Zhu J."/>
            <person name="Ruan X."/>
            <person name="Zhao L."/>
            <person name="Wei J."/>
            <person name="Que T."/>
            <person name="Du C."/>
            <person name="Cheng J."/>
            <person name="Dai P."/>
            <person name="Han X."/>
            <person name="Huang E."/>
            <person name="Gao Y."/>
            <person name="Liu J."/>
            <person name="Shao H."/>
            <person name="Ye R."/>
            <person name="Li L."/>
            <person name="Wei W."/>
            <person name="Wang X."/>
            <person name="Wang C."/>
            <person name="Huo Q."/>
            <person name="Li W."/>
            <person name="Guo W."/>
            <person name="Chen H."/>
            <person name="Chen S."/>
            <person name="Zhou L."/>
            <person name="Zhou L."/>
            <person name="Ni X."/>
            <person name="Tian J."/>
            <person name="Zhou Y."/>
            <person name="Sheng Y."/>
            <person name="Liu T."/>
            <person name="Pan Y."/>
            <person name="Xia L."/>
            <person name="Li J."/>
            <person name="Zhao F."/>
            <person name="Cao W."/>
        </authorList>
    </citation>
    <scope>NUCLEOTIDE SEQUENCE</scope>
    <source>
        <strain evidence="9">Rmic-2018</strain>
        <tissue evidence="9">Larvae</tissue>
    </source>
</reference>
<protein>
    <recommendedName>
        <fullName evidence="8">Kinesin motor domain-containing protein</fullName>
    </recommendedName>
</protein>
<name>A0A9J6E5Q1_RHIMP</name>
<dbReference type="GO" id="GO:0005524">
    <property type="term" value="F:ATP binding"/>
    <property type="evidence" value="ECO:0007669"/>
    <property type="project" value="UniProtKB-KW"/>
</dbReference>
<dbReference type="GO" id="GO:0003777">
    <property type="term" value="F:microtubule motor activity"/>
    <property type="evidence" value="ECO:0007669"/>
    <property type="project" value="InterPro"/>
</dbReference>
<keyword evidence="6" id="KW-0206">Cytoskeleton</keyword>
<dbReference type="InterPro" id="IPR001752">
    <property type="entry name" value="Kinesin_motor_dom"/>
</dbReference>
<keyword evidence="10" id="KW-1185">Reference proteome</keyword>
<gene>
    <name evidence="9" type="ORF">HPB51_002225</name>
</gene>
<sequence>MGTCCSTNDANSENAGIIPRAVQDIFRHICTDRDKVFLVRASFLEITNLTELSVTTPEETIRLLEVGCASRSTASTTMNMCSSRSHAIFRLIVKQQDKSTNSAVTVAKFHFVDLAGFERAGKVEVVRERFKEGQTQESNMDQVTSTPSVVYTAHILKPFYGDVLEDVDDWLDHFNRVAATNE</sequence>
<dbReference type="Gene3D" id="3.40.850.10">
    <property type="entry name" value="Kinesin motor domain"/>
    <property type="match status" value="2"/>
</dbReference>
<evidence type="ECO:0000313" key="10">
    <source>
        <dbReference type="Proteomes" id="UP000821866"/>
    </source>
</evidence>
<evidence type="ECO:0000256" key="5">
    <source>
        <dbReference type="ARBA" id="ARBA00023054"/>
    </source>
</evidence>
<evidence type="ECO:0000256" key="6">
    <source>
        <dbReference type="ARBA" id="ARBA00023212"/>
    </source>
</evidence>
<feature type="domain" description="Kinesin motor" evidence="8">
    <location>
        <begin position="1"/>
        <end position="182"/>
    </location>
</feature>
<keyword evidence="2" id="KW-0963">Cytoplasm</keyword>
<dbReference type="VEuPathDB" id="VectorBase:LOC119163465"/>
<evidence type="ECO:0000256" key="2">
    <source>
        <dbReference type="ARBA" id="ARBA00022490"/>
    </source>
</evidence>
<evidence type="ECO:0000313" key="9">
    <source>
        <dbReference type="EMBL" id="KAH8029668.1"/>
    </source>
</evidence>
<evidence type="ECO:0000259" key="8">
    <source>
        <dbReference type="PROSITE" id="PS50067"/>
    </source>
</evidence>
<comment type="caution">
    <text evidence="7">Lacks conserved residue(s) required for the propagation of feature annotation.</text>
</comment>